<comment type="caution">
    <text evidence="1">The sequence shown here is derived from an EMBL/GenBank/DDBJ whole genome shotgun (WGS) entry which is preliminary data.</text>
</comment>
<name>A0A645H7C2_9ZZZZ</name>
<dbReference type="EMBL" id="VSSQ01084033">
    <property type="protein sequence ID" value="MPN32174.1"/>
    <property type="molecule type" value="Genomic_DNA"/>
</dbReference>
<gene>
    <name evidence="1" type="ORF">SDC9_179650</name>
</gene>
<protein>
    <submittedName>
        <fullName evidence="1">Uncharacterized protein</fullName>
    </submittedName>
</protein>
<proteinExistence type="predicted"/>
<organism evidence="1">
    <name type="scientific">bioreactor metagenome</name>
    <dbReference type="NCBI Taxonomy" id="1076179"/>
    <lineage>
        <taxon>unclassified sequences</taxon>
        <taxon>metagenomes</taxon>
        <taxon>ecological metagenomes</taxon>
    </lineage>
</organism>
<reference evidence="1" key="1">
    <citation type="submission" date="2019-08" db="EMBL/GenBank/DDBJ databases">
        <authorList>
            <person name="Kucharzyk K."/>
            <person name="Murdoch R.W."/>
            <person name="Higgins S."/>
            <person name="Loffler F."/>
        </authorList>
    </citation>
    <scope>NUCLEOTIDE SEQUENCE</scope>
</reference>
<evidence type="ECO:0000313" key="1">
    <source>
        <dbReference type="EMBL" id="MPN32174.1"/>
    </source>
</evidence>
<sequence length="109" mass="11702">MWQQVGAGESVDEGSAINLKVSTGDQAPAPKSIALDIDYTQAKNLVFFLTVTVSDESGTTNIFTREQRLKEDGSEVVSLTGTGQGTVTVLFDNDVVMKKNVNFNTGEID</sequence>
<accession>A0A645H7C2</accession>
<dbReference type="AlphaFoldDB" id="A0A645H7C2"/>